<proteinExistence type="predicted"/>
<evidence type="ECO:0000259" key="1">
    <source>
        <dbReference type="Pfam" id="PF12641"/>
    </source>
</evidence>
<dbReference type="InterPro" id="IPR008254">
    <property type="entry name" value="Flavodoxin/NO_synth"/>
</dbReference>
<keyword evidence="3" id="KW-1185">Reference proteome</keyword>
<dbReference type="GO" id="GO:0016651">
    <property type="term" value="F:oxidoreductase activity, acting on NAD(P)H"/>
    <property type="evidence" value="ECO:0007669"/>
    <property type="project" value="UniProtKB-ARBA"/>
</dbReference>
<evidence type="ECO:0000313" key="3">
    <source>
        <dbReference type="Proteomes" id="UP000003671"/>
    </source>
</evidence>
<dbReference type="PANTHER" id="PTHR38030:SF2">
    <property type="entry name" value="PROTOPORPHYRINOGEN IX DEHYDROGENASE [QUINONE]"/>
    <property type="match status" value="1"/>
</dbReference>
<dbReference type="AlphaFoldDB" id="C9KN41"/>
<dbReference type="GO" id="GO:0006783">
    <property type="term" value="P:heme biosynthetic process"/>
    <property type="evidence" value="ECO:0007669"/>
    <property type="project" value="TreeGrafter"/>
</dbReference>
<dbReference type="Gene3D" id="3.40.50.360">
    <property type="match status" value="1"/>
</dbReference>
<organism evidence="2 3">
    <name type="scientific">Mitsuokella multacida DSM 20544</name>
    <dbReference type="NCBI Taxonomy" id="500635"/>
    <lineage>
        <taxon>Bacteria</taxon>
        <taxon>Bacillati</taxon>
        <taxon>Bacillota</taxon>
        <taxon>Negativicutes</taxon>
        <taxon>Selenomonadales</taxon>
        <taxon>Selenomonadaceae</taxon>
        <taxon>Mitsuokella</taxon>
    </lineage>
</organism>
<evidence type="ECO:0000313" key="2">
    <source>
        <dbReference type="EMBL" id="EEX68779.1"/>
    </source>
</evidence>
<dbReference type="SUPFAM" id="SSF52218">
    <property type="entry name" value="Flavoproteins"/>
    <property type="match status" value="1"/>
</dbReference>
<sequence length="247" mass="27081">MAKPAVGEARSSDMVTLLSIYIIRLFTTTLIVTKVTVNYKALCYDTESERGGCEMGKWAVIYSSVTGNTRTIAEAIAEQAGDADVFRVQDAPEDLSGYEVVALGYWLRLGQPDPLMLKYLPKVHDAQVVFFQTHGTAPTSEHAITSFARAGYNLGPGCTILGTFGCRGKINPAMLAKRKNAGPDDPHGGPKSMERWKLASTHPDAQDIADAKDLVDRMKHKMVMRDRFLAKKAAKMAALQQKKTDKD</sequence>
<accession>C9KN41</accession>
<dbReference type="STRING" id="500635.MITSMUL_04851"/>
<dbReference type="Proteomes" id="UP000003671">
    <property type="component" value="Unassembled WGS sequence"/>
</dbReference>
<protein>
    <submittedName>
        <fullName evidence="2">Flavodoxin family protein</fullName>
    </submittedName>
</protein>
<dbReference type="PATRIC" id="fig|500635.8.peg.1543"/>
<dbReference type="PANTHER" id="PTHR38030">
    <property type="entry name" value="PROTOPORPHYRINOGEN IX DEHYDROGENASE [MENAQUINONE]"/>
    <property type="match status" value="1"/>
</dbReference>
<comment type="caution">
    <text evidence="2">The sequence shown here is derived from an EMBL/GenBank/DDBJ whole genome shotgun (WGS) entry which is preliminary data.</text>
</comment>
<dbReference type="GO" id="GO:0070819">
    <property type="term" value="F:menaquinone-dependent protoporphyrinogen oxidase activity"/>
    <property type="evidence" value="ECO:0007669"/>
    <property type="project" value="TreeGrafter"/>
</dbReference>
<name>C9KN41_9FIRM</name>
<gene>
    <name evidence="2" type="ORF">MITSMUL_04851</name>
</gene>
<feature type="domain" description="Flavodoxin-like" evidence="1">
    <location>
        <begin position="60"/>
        <end position="215"/>
    </location>
</feature>
<dbReference type="HOGENOM" id="CLU_098259_0_0_9"/>
<dbReference type="GO" id="GO:0010181">
    <property type="term" value="F:FMN binding"/>
    <property type="evidence" value="ECO:0007669"/>
    <property type="project" value="InterPro"/>
</dbReference>
<dbReference type="EMBL" id="ABWK02000017">
    <property type="protein sequence ID" value="EEX68779.1"/>
    <property type="molecule type" value="Genomic_DNA"/>
</dbReference>
<dbReference type="eggNOG" id="COG0716">
    <property type="taxonomic scope" value="Bacteria"/>
</dbReference>
<reference evidence="2" key="1">
    <citation type="submission" date="2009-09" db="EMBL/GenBank/DDBJ databases">
        <authorList>
            <person name="Weinstock G."/>
            <person name="Sodergren E."/>
            <person name="Clifton S."/>
            <person name="Fulton L."/>
            <person name="Fulton B."/>
            <person name="Courtney L."/>
            <person name="Fronick C."/>
            <person name="Harrison M."/>
            <person name="Strong C."/>
            <person name="Farmer C."/>
            <person name="Delahaunty K."/>
            <person name="Markovic C."/>
            <person name="Hall O."/>
            <person name="Minx P."/>
            <person name="Tomlinson C."/>
            <person name="Mitreva M."/>
            <person name="Nelson J."/>
            <person name="Hou S."/>
            <person name="Wollam A."/>
            <person name="Pepin K.H."/>
            <person name="Johnson M."/>
            <person name="Bhonagiri V."/>
            <person name="Nash W.E."/>
            <person name="Warren W."/>
            <person name="Chinwalla A."/>
            <person name="Mardis E.R."/>
            <person name="Wilson R.K."/>
        </authorList>
    </citation>
    <scope>NUCLEOTIDE SEQUENCE [LARGE SCALE GENOMIC DNA]</scope>
    <source>
        <strain evidence="2">DSM 20544</strain>
    </source>
</reference>
<dbReference type="Pfam" id="PF12641">
    <property type="entry name" value="Flavodoxin_3"/>
    <property type="match status" value="1"/>
</dbReference>
<dbReference type="InterPro" id="IPR029039">
    <property type="entry name" value="Flavoprotein-like_sf"/>
</dbReference>
<dbReference type="InterPro" id="IPR052200">
    <property type="entry name" value="Protoporphyrinogen_IX_DH"/>
</dbReference>